<dbReference type="Proteomes" id="UP001597521">
    <property type="component" value="Unassembled WGS sequence"/>
</dbReference>
<evidence type="ECO:0008006" key="3">
    <source>
        <dbReference type="Google" id="ProtNLM"/>
    </source>
</evidence>
<sequence>MSDIEAHFAILGSTPQARLLAGLLASEHGKRVAIAAETDAAYRLPRGLDLSAGAITRPESWSLLTTLVPETVKLLSRIGGRSAWARIDPILFADLAAPAEAISHIRHMASAFGIAAERVPPDLIGPGRNAIYLRDCVVFHRATLEAALDAWLDRLGVVRLTGAVNIHADGSGSAPSGDAYCRIARVVLADDTALLRHLPTDSWPSLLVREVGNTLLLEPTAPMAGAVMHQLDFGLTLHRQPHGGLVALGPGAADDFAARLVALLGRERAPRLAGRSQYVSITTADGAPAVGRVGDVGPDILAGFGFTGAFFAPAIARWLCDRASGAERSWFEARLVGRSISASPAAEFRGAA</sequence>
<name>A0ABW5QN28_9HYPH</name>
<evidence type="ECO:0000313" key="2">
    <source>
        <dbReference type="Proteomes" id="UP001597521"/>
    </source>
</evidence>
<comment type="caution">
    <text evidence="1">The sequence shown here is derived from an EMBL/GenBank/DDBJ whole genome shotgun (WGS) entry which is preliminary data.</text>
</comment>
<dbReference type="RefSeq" id="WP_386834423.1">
    <property type="nucleotide sequence ID" value="NZ_JBHUNP010000001.1"/>
</dbReference>
<evidence type="ECO:0000313" key="1">
    <source>
        <dbReference type="EMBL" id="MFD2649023.1"/>
    </source>
</evidence>
<proteinExistence type="predicted"/>
<dbReference type="EMBL" id="JBHUNP010000001">
    <property type="protein sequence ID" value="MFD2649023.1"/>
    <property type="molecule type" value="Genomic_DNA"/>
</dbReference>
<keyword evidence="2" id="KW-1185">Reference proteome</keyword>
<protein>
    <recommendedName>
        <fullName evidence="3">FAD dependent oxidoreductase domain-containing protein</fullName>
    </recommendedName>
</protein>
<organism evidence="1 2">
    <name type="scientific">Devosia albogilva</name>
    <dbReference type="NCBI Taxonomy" id="429726"/>
    <lineage>
        <taxon>Bacteria</taxon>
        <taxon>Pseudomonadati</taxon>
        <taxon>Pseudomonadota</taxon>
        <taxon>Alphaproteobacteria</taxon>
        <taxon>Hyphomicrobiales</taxon>
        <taxon>Devosiaceae</taxon>
        <taxon>Devosia</taxon>
    </lineage>
</organism>
<accession>A0ABW5QN28</accession>
<reference evidence="2" key="1">
    <citation type="journal article" date="2019" name="Int. J. Syst. Evol. Microbiol.">
        <title>The Global Catalogue of Microorganisms (GCM) 10K type strain sequencing project: providing services to taxonomists for standard genome sequencing and annotation.</title>
        <authorList>
            <consortium name="The Broad Institute Genomics Platform"/>
            <consortium name="The Broad Institute Genome Sequencing Center for Infectious Disease"/>
            <person name="Wu L."/>
            <person name="Ma J."/>
        </authorList>
    </citation>
    <scope>NUCLEOTIDE SEQUENCE [LARGE SCALE GENOMIC DNA]</scope>
    <source>
        <strain evidence="2">CCM 7427</strain>
    </source>
</reference>
<gene>
    <name evidence="1" type="ORF">ACFSX5_14640</name>
</gene>